<dbReference type="SUPFAM" id="SSF89623">
    <property type="entry name" value="Ribose/Galactose isomerase RpiB/AlsB"/>
    <property type="match status" value="1"/>
</dbReference>
<organism evidence="5 6">
    <name type="scientific">Pseudobutyrivibrio xylanivorans</name>
    <dbReference type="NCBI Taxonomy" id="185007"/>
    <lineage>
        <taxon>Bacteria</taxon>
        <taxon>Bacillati</taxon>
        <taxon>Bacillota</taxon>
        <taxon>Clostridia</taxon>
        <taxon>Lachnospirales</taxon>
        <taxon>Lachnospiraceae</taxon>
        <taxon>Pseudobutyrivibrio</taxon>
    </lineage>
</organism>
<dbReference type="NCBIfam" id="TIGR00689">
    <property type="entry name" value="rpiB_lacA_lacB"/>
    <property type="match status" value="1"/>
</dbReference>
<dbReference type="Gene3D" id="3.40.1400.10">
    <property type="entry name" value="Sugar-phosphate isomerase, RpiB/LacA/LacB"/>
    <property type="match status" value="1"/>
</dbReference>
<dbReference type="InterPro" id="IPR004785">
    <property type="entry name" value="RpiB"/>
</dbReference>
<proteinExistence type="inferred from homology"/>
<dbReference type="NCBIfam" id="NF004051">
    <property type="entry name" value="PRK05571.1"/>
    <property type="match status" value="1"/>
</dbReference>
<dbReference type="PIRSF" id="PIRSF005384">
    <property type="entry name" value="RpiB_LacA_B"/>
    <property type="match status" value="1"/>
</dbReference>
<feature type="binding site" evidence="4">
    <location>
        <begin position="66"/>
        <end position="70"/>
    </location>
    <ligand>
        <name>D-ribulose 5-phosphate</name>
        <dbReference type="ChEBI" id="CHEBI:58121"/>
    </ligand>
</feature>
<protein>
    <submittedName>
        <fullName evidence="5">Ribose 5-phosphate isomerase B</fullName>
    </submittedName>
</protein>
<dbReference type="InterPro" id="IPR036569">
    <property type="entry name" value="RpiB_LacA_LacB_sf"/>
</dbReference>
<dbReference type="EMBL" id="FMWK01000002">
    <property type="protein sequence ID" value="SCZ76954.1"/>
    <property type="molecule type" value="Genomic_DNA"/>
</dbReference>
<dbReference type="GO" id="GO:0005975">
    <property type="term" value="P:carbohydrate metabolic process"/>
    <property type="evidence" value="ECO:0007669"/>
    <property type="project" value="InterPro"/>
</dbReference>
<comment type="similarity">
    <text evidence="1">Belongs to the LacAB/RpiB family.</text>
</comment>
<sequence>MKIVIANDHAAPELKFEIKEYIESLGHEVINIGTDSTESCHYPEYGEKAARMVASGEVDLGVLICGTGVGISLAANKVKGIRCGVCSDTATARLIRQHNNANMIAFGARIVGSELAKDIVKSFLEAEFEGGGRHQTRIDMISAIENKN</sequence>
<evidence type="ECO:0000313" key="5">
    <source>
        <dbReference type="EMBL" id="SCZ76954.1"/>
    </source>
</evidence>
<feature type="binding site" evidence="4">
    <location>
        <position position="109"/>
    </location>
    <ligand>
        <name>D-ribulose 5-phosphate</name>
        <dbReference type="ChEBI" id="CHEBI:58121"/>
    </ligand>
</feature>
<evidence type="ECO:0000313" key="6">
    <source>
        <dbReference type="Proteomes" id="UP000199428"/>
    </source>
</evidence>
<dbReference type="NCBIfam" id="TIGR01120">
    <property type="entry name" value="rpiB"/>
    <property type="match status" value="1"/>
</dbReference>
<accession>A0A1G5RSB2</accession>
<reference evidence="5 6" key="1">
    <citation type="submission" date="2016-10" db="EMBL/GenBank/DDBJ databases">
        <authorList>
            <person name="de Groot N.N."/>
        </authorList>
    </citation>
    <scope>NUCLEOTIDE SEQUENCE [LARGE SCALE GENOMIC DNA]</scope>
    <source>
        <strain evidence="5 6">DSM 10317</strain>
    </source>
</reference>
<dbReference type="PANTHER" id="PTHR30345:SF0">
    <property type="entry name" value="DNA DAMAGE-REPAIR_TOLERATION PROTEIN DRT102"/>
    <property type="match status" value="1"/>
</dbReference>
<dbReference type="Pfam" id="PF02502">
    <property type="entry name" value="LacAB_rpiB"/>
    <property type="match status" value="1"/>
</dbReference>
<evidence type="ECO:0000256" key="3">
    <source>
        <dbReference type="PIRSR" id="PIRSR005384-1"/>
    </source>
</evidence>
<feature type="binding site" evidence="4">
    <location>
        <begin position="8"/>
        <end position="9"/>
    </location>
    <ligand>
        <name>D-ribulose 5-phosphate</name>
        <dbReference type="ChEBI" id="CHEBI:58121"/>
    </ligand>
</feature>
<dbReference type="InterPro" id="IPR003500">
    <property type="entry name" value="RpiB_LacA_LacB"/>
</dbReference>
<dbReference type="RefSeq" id="WP_028248406.1">
    <property type="nucleotide sequence ID" value="NZ_FMWK01000002.1"/>
</dbReference>
<evidence type="ECO:0000256" key="2">
    <source>
        <dbReference type="ARBA" id="ARBA00023235"/>
    </source>
</evidence>
<keyword evidence="2 5" id="KW-0413">Isomerase</keyword>
<feature type="binding site" evidence="4">
    <location>
        <position position="99"/>
    </location>
    <ligand>
        <name>D-ribulose 5-phosphate</name>
        <dbReference type="ChEBI" id="CHEBI:58121"/>
    </ligand>
</feature>
<dbReference type="PANTHER" id="PTHR30345">
    <property type="entry name" value="RIBOSE-5-PHOSPHATE ISOMERASE B"/>
    <property type="match status" value="1"/>
</dbReference>
<gene>
    <name evidence="5" type="ORF">SAMN02910350_00531</name>
</gene>
<feature type="binding site" evidence="4">
    <location>
        <position position="137"/>
    </location>
    <ligand>
        <name>D-ribulose 5-phosphate</name>
        <dbReference type="ChEBI" id="CHEBI:58121"/>
    </ligand>
</feature>
<dbReference type="GO" id="GO:0016861">
    <property type="term" value="F:intramolecular oxidoreductase activity, interconverting aldoses and ketoses"/>
    <property type="evidence" value="ECO:0007669"/>
    <property type="project" value="UniProtKB-ARBA"/>
</dbReference>
<dbReference type="Proteomes" id="UP000199428">
    <property type="component" value="Unassembled WGS sequence"/>
</dbReference>
<feature type="active site" description="Proton donor" evidence="3">
    <location>
        <position position="98"/>
    </location>
</feature>
<feature type="active site" description="Proton acceptor" evidence="3">
    <location>
        <position position="65"/>
    </location>
</feature>
<evidence type="ECO:0000256" key="1">
    <source>
        <dbReference type="ARBA" id="ARBA00008754"/>
    </source>
</evidence>
<dbReference type="AlphaFoldDB" id="A0A1G5RSB2"/>
<evidence type="ECO:0000256" key="4">
    <source>
        <dbReference type="PIRSR" id="PIRSR005384-2"/>
    </source>
</evidence>
<feature type="binding site" evidence="4">
    <location>
        <position position="133"/>
    </location>
    <ligand>
        <name>D-ribulose 5-phosphate</name>
        <dbReference type="ChEBI" id="CHEBI:58121"/>
    </ligand>
</feature>
<name>A0A1G5RSB2_PSEXY</name>